<dbReference type="KEGG" id="nsa:Nitsa_0163"/>
<gene>
    <name evidence="19" type="ordered locus">Nitsa_0163</name>
</gene>
<evidence type="ECO:0000313" key="20">
    <source>
        <dbReference type="Proteomes" id="UP000008633"/>
    </source>
</evidence>
<dbReference type="Gene3D" id="3.40.228.10">
    <property type="entry name" value="Dimethylsulfoxide Reductase, domain 2"/>
    <property type="match status" value="1"/>
</dbReference>
<dbReference type="InterPro" id="IPR017900">
    <property type="entry name" value="4Fe4S_Fe_S_CS"/>
</dbReference>
<comment type="cofactor">
    <cofactor evidence="14">
        <name>[2Fe-2S] cluster</name>
        <dbReference type="ChEBI" id="CHEBI:190135"/>
    </cofactor>
</comment>
<dbReference type="GO" id="GO:0016020">
    <property type="term" value="C:membrane"/>
    <property type="evidence" value="ECO:0007669"/>
    <property type="project" value="UniProtKB-SubCell"/>
</dbReference>
<comment type="cofactor">
    <cofactor evidence="1">
        <name>[4Fe-4S] cluster</name>
        <dbReference type="ChEBI" id="CHEBI:49883"/>
    </cofactor>
</comment>
<dbReference type="SMART" id="SM00926">
    <property type="entry name" value="Molybdop_Fe4S4"/>
    <property type="match status" value="1"/>
</dbReference>
<evidence type="ECO:0000313" key="19">
    <source>
        <dbReference type="EMBL" id="ADV45436.1"/>
    </source>
</evidence>
<keyword evidence="20" id="KW-1185">Reference proteome</keyword>
<dbReference type="InterPro" id="IPR050123">
    <property type="entry name" value="Prok_molybdopt-oxidoreductase"/>
</dbReference>
<dbReference type="PROSITE" id="PS00198">
    <property type="entry name" value="4FE4S_FER_1"/>
    <property type="match status" value="1"/>
</dbReference>
<dbReference type="PANTHER" id="PTHR43105:SF10">
    <property type="entry name" value="NADH-QUINONE OXIDOREDUCTASE SUBUNIT G"/>
    <property type="match status" value="1"/>
</dbReference>
<evidence type="ECO:0000256" key="10">
    <source>
        <dbReference type="ARBA" id="ARBA00023004"/>
    </source>
</evidence>
<name>E6WYR5_NITSE</name>
<keyword evidence="10" id="KW-0408">Iron</keyword>
<dbReference type="PROSITE" id="PS51839">
    <property type="entry name" value="4FE4S_HC3"/>
    <property type="match status" value="1"/>
</dbReference>
<comment type="similarity">
    <text evidence="3">Belongs to the complex I 75 kDa subunit family.</text>
</comment>
<dbReference type="FunFam" id="3.30.70.20:FF:000035">
    <property type="entry name" value="Iron hydrogenase 1"/>
    <property type="match status" value="1"/>
</dbReference>
<evidence type="ECO:0000256" key="7">
    <source>
        <dbReference type="ARBA" id="ARBA00022723"/>
    </source>
</evidence>
<reference evidence="20" key="2">
    <citation type="submission" date="2011-01" db="EMBL/GenBank/DDBJ databases">
        <title>The complete genome of Nitratifractor salsuginis DSM 16511.</title>
        <authorList>
            <consortium name="US DOE Joint Genome Institute (JGI-PGF)"/>
            <person name="Lucas S."/>
            <person name="Copeland A."/>
            <person name="Lapidus A."/>
            <person name="Bruce D."/>
            <person name="Goodwin L."/>
            <person name="Pitluck S."/>
            <person name="Kyrpides N."/>
            <person name="Mavromatis K."/>
            <person name="Ivanova N."/>
            <person name="Mikhailova N."/>
            <person name="Zeytun A."/>
            <person name="Detter J.C."/>
            <person name="Tapia R."/>
            <person name="Han C."/>
            <person name="Land M."/>
            <person name="Hauser L."/>
            <person name="Markowitz V."/>
            <person name="Cheng J.-F."/>
            <person name="Hugenholtz P."/>
            <person name="Woyke T."/>
            <person name="Wu D."/>
            <person name="Tindall B."/>
            <person name="Schuetze A."/>
            <person name="Brambilla E."/>
            <person name="Klenk H.-P."/>
            <person name="Eisen J.A."/>
        </authorList>
    </citation>
    <scope>NUCLEOTIDE SEQUENCE [LARGE SCALE GENOMIC DNA]</scope>
    <source>
        <strain evidence="20">DSM 16511 / JCM 12458 / E9I37-1</strain>
    </source>
</reference>
<reference evidence="19 20" key="1">
    <citation type="journal article" date="2011" name="Stand. Genomic Sci.">
        <title>Complete genome sequence of Nitratifractor salsuginis type strain (E9I37-1).</title>
        <authorList>
            <person name="Anderson I."/>
            <person name="Sikorski J."/>
            <person name="Zeytun A."/>
            <person name="Nolan M."/>
            <person name="Lapidus A."/>
            <person name="Lucas S."/>
            <person name="Hammon N."/>
            <person name="Deshpande S."/>
            <person name="Cheng J.F."/>
            <person name="Tapia R."/>
            <person name="Han C."/>
            <person name="Goodwin L."/>
            <person name="Pitluck S."/>
            <person name="Liolios K."/>
            <person name="Pagani I."/>
            <person name="Ivanova N."/>
            <person name="Huntemann M."/>
            <person name="Mavromatis K."/>
            <person name="Ovchinikova G."/>
            <person name="Pati A."/>
            <person name="Chen A."/>
            <person name="Palaniappan K."/>
            <person name="Land M."/>
            <person name="Hauser L."/>
            <person name="Brambilla E.M."/>
            <person name="Ngatchou-Djao O.D."/>
            <person name="Rohde M."/>
            <person name="Tindall B.J."/>
            <person name="Goker M."/>
            <person name="Detter J.C."/>
            <person name="Woyke T."/>
            <person name="Bristow J."/>
            <person name="Eisen J.A."/>
            <person name="Markowitz V."/>
            <person name="Hugenholtz P."/>
            <person name="Klenk H.P."/>
            <person name="Kyrpides N.C."/>
        </authorList>
    </citation>
    <scope>NUCLEOTIDE SEQUENCE [LARGE SCALE GENOMIC DNA]</scope>
    <source>
        <strain evidence="20">DSM 16511 / JCM 12458 / E9I37-1</strain>
    </source>
</reference>
<feature type="domain" description="4Fe-4S ferredoxin-type" evidence="16">
    <location>
        <begin position="145"/>
        <end position="178"/>
    </location>
</feature>
<dbReference type="InterPro" id="IPR006963">
    <property type="entry name" value="Mopterin_OxRdtase_4Fe-4S_dom"/>
</dbReference>
<dbReference type="GO" id="GO:0003954">
    <property type="term" value="F:NADH dehydrogenase activity"/>
    <property type="evidence" value="ECO:0007669"/>
    <property type="project" value="TreeGrafter"/>
</dbReference>
<evidence type="ECO:0000256" key="8">
    <source>
        <dbReference type="ARBA" id="ARBA00022737"/>
    </source>
</evidence>
<dbReference type="Gene3D" id="2.20.25.90">
    <property type="entry name" value="ADC-like domains"/>
    <property type="match status" value="1"/>
</dbReference>
<dbReference type="InterPro" id="IPR036010">
    <property type="entry name" value="2Fe-2S_ferredoxin-like_sf"/>
</dbReference>
<evidence type="ECO:0000256" key="6">
    <source>
        <dbReference type="ARBA" id="ARBA00022719"/>
    </source>
</evidence>
<dbReference type="PROSITE" id="PS51669">
    <property type="entry name" value="4FE4S_MOW_BIS_MGD"/>
    <property type="match status" value="1"/>
</dbReference>
<protein>
    <submittedName>
        <fullName evidence="19">NADH dehydrogenase subunit G</fullName>
        <ecNumber evidence="19">1.6.5.3</ecNumber>
    </submittedName>
</protein>
<dbReference type="SMART" id="SM00929">
    <property type="entry name" value="NADH-G_4Fe-4S_3"/>
    <property type="match status" value="1"/>
</dbReference>
<dbReference type="EC" id="1.6.5.3" evidence="19"/>
<evidence type="ECO:0000256" key="2">
    <source>
        <dbReference type="ARBA" id="ARBA00004370"/>
    </source>
</evidence>
<dbReference type="EMBL" id="CP002452">
    <property type="protein sequence ID" value="ADV45436.1"/>
    <property type="molecule type" value="Genomic_DNA"/>
</dbReference>
<comment type="subcellular location">
    <subcellularLocation>
        <location evidence="2">Membrane</location>
    </subcellularLocation>
</comment>
<evidence type="ECO:0000256" key="13">
    <source>
        <dbReference type="ARBA" id="ARBA00023136"/>
    </source>
</evidence>
<dbReference type="InterPro" id="IPR017896">
    <property type="entry name" value="4Fe4S_Fe-S-bd"/>
</dbReference>
<keyword evidence="8" id="KW-0677">Repeat</keyword>
<evidence type="ECO:0000259" key="17">
    <source>
        <dbReference type="PROSITE" id="PS51669"/>
    </source>
</evidence>
<keyword evidence="12" id="KW-0520">NAD</keyword>
<evidence type="ECO:0000256" key="11">
    <source>
        <dbReference type="ARBA" id="ARBA00023014"/>
    </source>
</evidence>
<sequence length="761" mass="85009">MSERKKMPETVTLTIDGKEITAKWGTTILQAARNNGIYIPTMCYLSKVEPIGSCRMCVVEVEGVEGMILSCMEKAVDGAVVRTGGEKLFRERQKIMELYDVNHPLECGVCDKSGECDLQNKTLEFGVKEQEFAAKDQYRPVQNWGFISYDPSLCIMCEKCVRTCTEIIGDDALAIETGGYKSTIVATRDLDDCAQCGECMAVCPVGALVSTDFKYTSNAWELEKIPASCAHCSAGCQMTYEVKQTSIDNPEPKIYRVTNDFEFSTLCGAGRFGYDFENRQASRDPQKLEQAVEAFKKAETIRFASVISNEEALLLRRIAEKTGAKLVCDEARGFQRFLRAYREASGRSLPSANLETVRKSRAIITLGTRLYDDAPMVKFAVATAGRREKAQVIYCHPMEDPRLQNQVTQYLKYEPGSEEGVAALLATLLVDRDRAPEDLTAYLDDLDIGYLSAESNVSEEELDQLKMALWKRRGFTLIVGEDLYNHPRVENIARLLVAIERYSDFRLLVIPPASNTLGVALIDDLADEAQGYTVGINTPGDFVLSALGDGDLDLPAMNQQEGTLTNLEGRVVPTHPTLPYAGWELADIARRLGCSFEHVIDLTPELPAEEGYQPIAFDDLPDYFDAVGREFRGYLLERQEEEVPFPVPEEPEELESYDGTILYRCNPDRHFSPFTAKTHQLREEAILRGSAQFAMAAKLSDGDRVRFVQDGITYERVFRIDTSMKGTIAINPTFDTGLRSFAISSYRFSPVKIEKTGKADE</sequence>
<dbReference type="GO" id="GO:0046872">
    <property type="term" value="F:metal ion binding"/>
    <property type="evidence" value="ECO:0007669"/>
    <property type="project" value="UniProtKB-KW"/>
</dbReference>
<dbReference type="Proteomes" id="UP000008633">
    <property type="component" value="Chromosome"/>
</dbReference>
<keyword evidence="13" id="KW-0472">Membrane</keyword>
<dbReference type="InterPro" id="IPR000283">
    <property type="entry name" value="NADH_UbQ_OxRdtase_75kDa_su_CS"/>
</dbReference>
<dbReference type="GO" id="GO:0042773">
    <property type="term" value="P:ATP synthesis coupled electron transport"/>
    <property type="evidence" value="ECO:0007669"/>
    <property type="project" value="InterPro"/>
</dbReference>
<feature type="domain" description="4Fe-4S His(Cys)3-ligated-type" evidence="18">
    <location>
        <begin position="87"/>
        <end position="126"/>
    </location>
</feature>
<dbReference type="HOGENOM" id="CLU_021910_0_0_7"/>
<dbReference type="STRING" id="749222.Nitsa_0163"/>
<dbReference type="PROSITE" id="PS51379">
    <property type="entry name" value="4FE4S_FER_2"/>
    <property type="match status" value="2"/>
</dbReference>
<dbReference type="SUPFAM" id="SSF54862">
    <property type="entry name" value="4Fe-4S ferredoxins"/>
    <property type="match status" value="1"/>
</dbReference>
<accession>E6WYR5</accession>
<keyword evidence="5" id="KW-0001">2Fe-2S</keyword>
<keyword evidence="11" id="KW-0411">Iron-sulfur</keyword>
<evidence type="ECO:0000259" key="18">
    <source>
        <dbReference type="PROSITE" id="PS51839"/>
    </source>
</evidence>
<dbReference type="Pfam" id="PF13510">
    <property type="entry name" value="Fer2_4"/>
    <property type="match status" value="1"/>
</dbReference>
<dbReference type="Gene3D" id="3.10.20.740">
    <property type="match status" value="1"/>
</dbReference>
<evidence type="ECO:0000259" key="15">
    <source>
        <dbReference type="PROSITE" id="PS51085"/>
    </source>
</evidence>
<organism evidence="19 20">
    <name type="scientific">Nitratifractor salsuginis (strain DSM 16511 / JCM 12458 / E9I37-1)</name>
    <dbReference type="NCBI Taxonomy" id="749222"/>
    <lineage>
        <taxon>Bacteria</taxon>
        <taxon>Pseudomonadati</taxon>
        <taxon>Campylobacterota</taxon>
        <taxon>Epsilonproteobacteria</taxon>
        <taxon>Campylobacterales</taxon>
        <taxon>Sulfurovaceae</taxon>
        <taxon>Nitratifractor</taxon>
    </lineage>
</organism>
<keyword evidence="6" id="KW-0874">Quinone</keyword>
<dbReference type="Pfam" id="PF12838">
    <property type="entry name" value="Fer4_7"/>
    <property type="match status" value="1"/>
</dbReference>
<evidence type="ECO:0000256" key="14">
    <source>
        <dbReference type="ARBA" id="ARBA00034078"/>
    </source>
</evidence>
<dbReference type="SUPFAM" id="SSF53706">
    <property type="entry name" value="Formate dehydrogenase/DMSO reductase, domains 1-3"/>
    <property type="match status" value="1"/>
</dbReference>
<dbReference type="GO" id="GO:0051537">
    <property type="term" value="F:2 iron, 2 sulfur cluster binding"/>
    <property type="evidence" value="ECO:0007669"/>
    <property type="project" value="UniProtKB-KW"/>
</dbReference>
<evidence type="ECO:0000256" key="4">
    <source>
        <dbReference type="ARBA" id="ARBA00022485"/>
    </source>
</evidence>
<evidence type="ECO:0000256" key="1">
    <source>
        <dbReference type="ARBA" id="ARBA00001966"/>
    </source>
</evidence>
<dbReference type="CDD" id="cd00207">
    <property type="entry name" value="fer2"/>
    <property type="match status" value="1"/>
</dbReference>
<evidence type="ECO:0000256" key="3">
    <source>
        <dbReference type="ARBA" id="ARBA00005404"/>
    </source>
</evidence>
<feature type="domain" description="2Fe-2S ferredoxin-type" evidence="15">
    <location>
        <begin position="9"/>
        <end position="87"/>
    </location>
</feature>
<dbReference type="PANTHER" id="PTHR43105">
    <property type="entry name" value="RESPIRATORY NITRATE REDUCTASE"/>
    <property type="match status" value="1"/>
</dbReference>
<dbReference type="PROSITE" id="PS51085">
    <property type="entry name" value="2FE2S_FER_2"/>
    <property type="match status" value="1"/>
</dbReference>
<keyword evidence="9" id="KW-1278">Translocase</keyword>
<evidence type="ECO:0000256" key="5">
    <source>
        <dbReference type="ARBA" id="ARBA00022714"/>
    </source>
</evidence>
<dbReference type="GO" id="GO:0051539">
    <property type="term" value="F:4 iron, 4 sulfur cluster binding"/>
    <property type="evidence" value="ECO:0007669"/>
    <property type="project" value="UniProtKB-KW"/>
</dbReference>
<evidence type="ECO:0000259" key="16">
    <source>
        <dbReference type="PROSITE" id="PS51379"/>
    </source>
</evidence>
<keyword evidence="4" id="KW-0004">4Fe-4S</keyword>
<dbReference type="FunFam" id="3.10.20.740:FF:000004">
    <property type="entry name" value="NADH-quinone oxidoreductase"/>
    <property type="match status" value="1"/>
</dbReference>
<evidence type="ECO:0000256" key="12">
    <source>
        <dbReference type="ARBA" id="ARBA00023027"/>
    </source>
</evidence>
<dbReference type="AlphaFoldDB" id="E6WYR5"/>
<dbReference type="Pfam" id="PF10588">
    <property type="entry name" value="NADH-G_4Fe-4S_3"/>
    <property type="match status" value="1"/>
</dbReference>
<dbReference type="GO" id="GO:0048038">
    <property type="term" value="F:quinone binding"/>
    <property type="evidence" value="ECO:0007669"/>
    <property type="project" value="UniProtKB-KW"/>
</dbReference>
<keyword evidence="7" id="KW-0479">Metal-binding</keyword>
<dbReference type="PROSITE" id="PS00641">
    <property type="entry name" value="COMPLEX1_75K_1"/>
    <property type="match status" value="1"/>
</dbReference>
<dbReference type="GO" id="GO:0008137">
    <property type="term" value="F:NADH dehydrogenase (ubiquinone) activity"/>
    <property type="evidence" value="ECO:0007669"/>
    <property type="project" value="InterPro"/>
</dbReference>
<dbReference type="RefSeq" id="WP_013553133.1">
    <property type="nucleotide sequence ID" value="NC_014935.1"/>
</dbReference>
<feature type="domain" description="4Fe-4S ferredoxin-type" evidence="16">
    <location>
        <begin position="184"/>
        <end position="213"/>
    </location>
</feature>
<evidence type="ECO:0000256" key="9">
    <source>
        <dbReference type="ARBA" id="ARBA00022967"/>
    </source>
</evidence>
<feature type="domain" description="4Fe-4S Mo/W bis-MGD-type" evidence="17">
    <location>
        <begin position="222"/>
        <end position="281"/>
    </location>
</feature>
<dbReference type="SUPFAM" id="SSF54292">
    <property type="entry name" value="2Fe-2S ferredoxin-like"/>
    <property type="match status" value="1"/>
</dbReference>
<dbReference type="InterPro" id="IPR019574">
    <property type="entry name" value="NADH_UbQ_OxRdtase_Gsu_4Fe4S-bd"/>
</dbReference>
<dbReference type="Gene3D" id="3.30.70.20">
    <property type="match status" value="1"/>
</dbReference>
<dbReference type="InterPro" id="IPR001041">
    <property type="entry name" value="2Fe-2S_ferredoxin-type"/>
</dbReference>
<keyword evidence="19" id="KW-0560">Oxidoreductase</keyword>
<proteinExistence type="inferred from homology"/>
<dbReference type="eggNOG" id="COG1034">
    <property type="taxonomic scope" value="Bacteria"/>
</dbReference>